<dbReference type="Proteomes" id="UP000185839">
    <property type="component" value="Unassembled WGS sequence"/>
</dbReference>
<dbReference type="EMBL" id="FTOI01000007">
    <property type="protein sequence ID" value="SIS81549.1"/>
    <property type="molecule type" value="Genomic_DNA"/>
</dbReference>
<dbReference type="Pfam" id="PF03724">
    <property type="entry name" value="META"/>
    <property type="match status" value="1"/>
</dbReference>
<dbReference type="PANTHER" id="PTHR35535:SF2">
    <property type="entry name" value="DUF306 DOMAIN-CONTAINING PROTEIN"/>
    <property type="match status" value="1"/>
</dbReference>
<feature type="domain" description="DUF306" evidence="2">
    <location>
        <begin position="31"/>
        <end position="122"/>
    </location>
</feature>
<gene>
    <name evidence="3" type="ORF">SAMN05421789_107133</name>
</gene>
<dbReference type="PANTHER" id="PTHR35535">
    <property type="entry name" value="HEAT SHOCK PROTEIN HSLJ"/>
    <property type="match status" value="1"/>
</dbReference>
<dbReference type="STRING" id="713588.SAMN05421789_107133"/>
<keyword evidence="4" id="KW-1185">Reference proteome</keyword>
<evidence type="ECO:0000313" key="3">
    <source>
        <dbReference type="EMBL" id="SIS81549.1"/>
    </source>
</evidence>
<protein>
    <submittedName>
        <fullName evidence="3">Heat shock protein HslJ</fullName>
    </submittedName>
</protein>
<dbReference type="InterPro" id="IPR038670">
    <property type="entry name" value="HslJ-like_sf"/>
</dbReference>
<feature type="signal peptide" evidence="1">
    <location>
        <begin position="1"/>
        <end position="21"/>
    </location>
</feature>
<feature type="chain" id="PRO_5013020929" evidence="1">
    <location>
        <begin position="22"/>
        <end position="131"/>
    </location>
</feature>
<dbReference type="RefSeq" id="WP_076387150.1">
    <property type="nucleotide sequence ID" value="NZ_DAOOBN010000055.1"/>
</dbReference>
<evidence type="ECO:0000256" key="1">
    <source>
        <dbReference type="SAM" id="SignalP"/>
    </source>
</evidence>
<dbReference type="AlphaFoldDB" id="A0A1N7M6B8"/>
<keyword evidence="1" id="KW-0732">Signal</keyword>
<dbReference type="PROSITE" id="PS51257">
    <property type="entry name" value="PROKAR_LIPOPROTEIN"/>
    <property type="match status" value="1"/>
</dbReference>
<dbReference type="Gene3D" id="2.40.128.270">
    <property type="match status" value="1"/>
</dbReference>
<dbReference type="InterPro" id="IPR005184">
    <property type="entry name" value="DUF306_Meta_HslJ"/>
</dbReference>
<organism evidence="3 4">
    <name type="scientific">Kaistella chaponensis</name>
    <dbReference type="NCBI Taxonomy" id="713588"/>
    <lineage>
        <taxon>Bacteria</taxon>
        <taxon>Pseudomonadati</taxon>
        <taxon>Bacteroidota</taxon>
        <taxon>Flavobacteriia</taxon>
        <taxon>Flavobacteriales</taxon>
        <taxon>Weeksellaceae</taxon>
        <taxon>Chryseobacterium group</taxon>
        <taxon>Kaistella</taxon>
    </lineage>
</organism>
<accession>A0A1N7M6B8</accession>
<sequence length="131" mass="14163">MKNIFLAVFAVAAMFSCSSMSSSKSRGAQTNIAGTNWTLADNVKGKKPTLNIESGKITGNAGCNNYFGELSLDATAGNFIVKNVGSTRMSCDNMEVESQFLRMLNEADKYVVSGNTLELYKGNLLLMKLNK</sequence>
<reference evidence="4" key="1">
    <citation type="submission" date="2017-01" db="EMBL/GenBank/DDBJ databases">
        <authorList>
            <person name="Varghese N."/>
            <person name="Submissions S."/>
        </authorList>
    </citation>
    <scope>NUCLEOTIDE SEQUENCE [LARGE SCALE GENOMIC DNA]</scope>
    <source>
        <strain evidence="4">DSM 23145</strain>
    </source>
</reference>
<name>A0A1N7M6B8_9FLAO</name>
<evidence type="ECO:0000313" key="4">
    <source>
        <dbReference type="Proteomes" id="UP000185839"/>
    </source>
</evidence>
<keyword evidence="3" id="KW-0346">Stress response</keyword>
<proteinExistence type="predicted"/>
<evidence type="ECO:0000259" key="2">
    <source>
        <dbReference type="Pfam" id="PF03724"/>
    </source>
</evidence>
<dbReference type="OrthoDB" id="880459at2"/>
<dbReference type="InterPro" id="IPR053147">
    <property type="entry name" value="Hsp_HslJ-like"/>
</dbReference>